<feature type="repeat" description="WD" evidence="3">
    <location>
        <begin position="716"/>
        <end position="748"/>
    </location>
</feature>
<dbReference type="OrthoDB" id="26681at2759"/>
<dbReference type="InterPro" id="IPR057496">
    <property type="entry name" value="FAN-like_PH"/>
</dbReference>
<name>A0A5E4NRF0_9HEMI</name>
<keyword evidence="2" id="KW-0677">Repeat</keyword>
<keyword evidence="7" id="KW-1185">Reference proteome</keyword>
<dbReference type="Proteomes" id="UP000325440">
    <property type="component" value="Unassembled WGS sequence"/>
</dbReference>
<evidence type="ECO:0000256" key="2">
    <source>
        <dbReference type="ARBA" id="ARBA00022737"/>
    </source>
</evidence>
<protein>
    <submittedName>
        <fullName evidence="6">WD40-repeat-containing domain,PH domain-like,GRAM domain,WD40 repeat, conserved site,WD40/YVTN</fullName>
    </submittedName>
</protein>
<dbReference type="AlphaFoldDB" id="A0A5E4NRF0"/>
<evidence type="ECO:0000256" key="3">
    <source>
        <dbReference type="PROSITE-ProRule" id="PRU00221"/>
    </source>
</evidence>
<organism evidence="6 7">
    <name type="scientific">Cinara cedri</name>
    <dbReference type="NCBI Taxonomy" id="506608"/>
    <lineage>
        <taxon>Eukaryota</taxon>
        <taxon>Metazoa</taxon>
        <taxon>Ecdysozoa</taxon>
        <taxon>Arthropoda</taxon>
        <taxon>Hexapoda</taxon>
        <taxon>Insecta</taxon>
        <taxon>Pterygota</taxon>
        <taxon>Neoptera</taxon>
        <taxon>Paraneoptera</taxon>
        <taxon>Hemiptera</taxon>
        <taxon>Sternorrhyncha</taxon>
        <taxon>Aphidomorpha</taxon>
        <taxon>Aphidoidea</taxon>
        <taxon>Aphididae</taxon>
        <taxon>Lachninae</taxon>
        <taxon>Cinara</taxon>
    </lineage>
</organism>
<accession>A0A5E4NRF0</accession>
<feature type="domain" description="BEACH-type PH" evidence="5">
    <location>
        <begin position="160"/>
        <end position="255"/>
    </location>
</feature>
<feature type="repeat" description="WD" evidence="3">
    <location>
        <begin position="839"/>
        <end position="876"/>
    </location>
</feature>
<dbReference type="SMART" id="SM01026">
    <property type="entry name" value="Beach"/>
    <property type="match status" value="1"/>
</dbReference>
<dbReference type="SUPFAM" id="SSF81837">
    <property type="entry name" value="BEACH domain"/>
    <property type="match status" value="1"/>
</dbReference>
<dbReference type="InterPro" id="IPR023362">
    <property type="entry name" value="PH-BEACH_dom"/>
</dbReference>
<dbReference type="CDD" id="cd06071">
    <property type="entry name" value="Beach"/>
    <property type="match status" value="1"/>
</dbReference>
<reference evidence="6 7" key="1">
    <citation type="submission" date="2019-08" db="EMBL/GenBank/DDBJ databases">
        <authorList>
            <person name="Alioto T."/>
            <person name="Alioto T."/>
            <person name="Gomez Garrido J."/>
        </authorList>
    </citation>
    <scope>NUCLEOTIDE SEQUENCE [LARGE SCALE GENOMIC DNA]</scope>
</reference>
<dbReference type="SUPFAM" id="SSF50978">
    <property type="entry name" value="WD40 repeat-like"/>
    <property type="match status" value="1"/>
</dbReference>
<dbReference type="InterPro" id="IPR015943">
    <property type="entry name" value="WD40/YVTN_repeat-like_dom_sf"/>
</dbReference>
<dbReference type="InterPro" id="IPR036322">
    <property type="entry name" value="WD40_repeat_dom_sf"/>
</dbReference>
<dbReference type="InterPro" id="IPR036372">
    <property type="entry name" value="BEACH_dom_sf"/>
</dbReference>
<feature type="domain" description="BEACH" evidence="4">
    <location>
        <begin position="259"/>
        <end position="546"/>
    </location>
</feature>
<dbReference type="Gene3D" id="2.30.29.30">
    <property type="entry name" value="Pleckstrin-homology domain (PH domain)/Phosphotyrosine-binding domain (PTB)"/>
    <property type="match status" value="1"/>
</dbReference>
<gene>
    <name evidence="6" type="ORF">CINCED_3A020452</name>
</gene>
<dbReference type="SMART" id="SM00320">
    <property type="entry name" value="WD40"/>
    <property type="match status" value="7"/>
</dbReference>
<evidence type="ECO:0000259" key="5">
    <source>
        <dbReference type="PROSITE" id="PS51783"/>
    </source>
</evidence>
<dbReference type="Pfam" id="PF25400">
    <property type="entry name" value="PH_FAN"/>
    <property type="match status" value="1"/>
</dbReference>
<dbReference type="PROSITE" id="PS50082">
    <property type="entry name" value="WD_REPEATS_2"/>
    <property type="match status" value="4"/>
</dbReference>
<feature type="repeat" description="WD" evidence="3">
    <location>
        <begin position="667"/>
        <end position="698"/>
    </location>
</feature>
<evidence type="ECO:0000256" key="1">
    <source>
        <dbReference type="ARBA" id="ARBA00022574"/>
    </source>
</evidence>
<evidence type="ECO:0000313" key="6">
    <source>
        <dbReference type="EMBL" id="VVC46046.1"/>
    </source>
</evidence>
<dbReference type="InterPro" id="IPR000409">
    <property type="entry name" value="BEACH_dom"/>
</dbReference>
<dbReference type="PROSITE" id="PS51783">
    <property type="entry name" value="PH_BEACH"/>
    <property type="match status" value="1"/>
</dbReference>
<dbReference type="EMBL" id="CABPRJ010002429">
    <property type="protein sequence ID" value="VVC46046.1"/>
    <property type="molecule type" value="Genomic_DNA"/>
</dbReference>
<dbReference type="Gene3D" id="2.130.10.10">
    <property type="entry name" value="YVTN repeat-like/Quinoprotein amine dehydrogenase"/>
    <property type="match status" value="2"/>
</dbReference>
<dbReference type="Gene3D" id="1.10.1540.10">
    <property type="entry name" value="BEACH domain"/>
    <property type="match status" value="1"/>
</dbReference>
<dbReference type="CDD" id="cd00200">
    <property type="entry name" value="WD40"/>
    <property type="match status" value="1"/>
</dbReference>
<feature type="repeat" description="WD" evidence="3">
    <location>
        <begin position="758"/>
        <end position="799"/>
    </location>
</feature>
<proteinExistence type="predicted"/>
<dbReference type="PANTHER" id="PTHR13743">
    <property type="entry name" value="BEIGE/BEACH-RELATED"/>
    <property type="match status" value="1"/>
</dbReference>
<dbReference type="Pfam" id="PF02138">
    <property type="entry name" value="Beach"/>
    <property type="match status" value="1"/>
</dbReference>
<dbReference type="SUPFAM" id="SSF50729">
    <property type="entry name" value="PH domain-like"/>
    <property type="match status" value="1"/>
</dbReference>
<dbReference type="PANTHER" id="PTHR13743:SF123">
    <property type="entry name" value="PROTEIN FAN"/>
    <property type="match status" value="1"/>
</dbReference>
<sequence length="876" mass="101096">MENQERFSLLLLESGEYYFEDYIALLATTKNNTWLSGQLKVCSLSLIFDPKDYHKPMLKILFTQCGSITQSSNKDDNTLSIICKQYIEMLEQNVLEPYKFINEISLFRINLKYAKVDHCIPFILQLHRASSLKTAEHRHMAASIAYGRQKLITFDHTWLEVGENVLLEVICQKITPLSLNPGRIIMTNLHVYFQPFNNIEKTLYIKIKLSEIKQIIKRRFLLQQVGLEFEYEINSQLYLTFKNTEIRDSLYNNLINQSNIKIDKREKSIMTLKWQNGTISNYDYLLYLNSLAGRTVNDLTQYPVFPWVIADYLSNTLDLENPKTFRDLTKPIGALNPERLFKLQERYNEMNSPKFLYGSHYSTPGFVLYYLVRKYPQYMLCLNNGKFDHPDRMFNSLADTWRNVLNNMSDFKELIPEFYDTNQCCNFLINEYGIDFGHRHDGRKIDNVELPKWADSPSDLISKLREALESDYVSNNLHHWIDLIFGYKQNGSEAISAKNVFYYLCYEGALNLNDIQDWNQRHAAEVQIMEFGQIPIMIFEKPHPSKTCLLVKDLNQFGMLPKMKSYWNWNNIKLSKLLTTIIHKNVASSVKFSEDMGSIFSIGHDAMLKVNCLLTQKQIRSVTVQGFPVKLNDIVVPSTYPSIVLIGTNHGFVIVYDIDCCRIVDEFNAHEDSISCLAWSKLGFLITSSLDCNVRVWKTPKAPWSQIELITSLKAELKHENKVTSLDLDKNEKLLATGTINGEIFIWSFLDYSFIKKLTGHFACVTKISFSYDGSKLLSCSDDCSFKVFDSLSGLEVYTNTLQCPLKSLAWDGYHIFIGGQNGILYLWDLEKFKLINKIKAHSGGLLSVDVSTDGNLVATAGEDCFIYLWKTSCNV</sequence>
<dbReference type="InterPro" id="IPR011993">
    <property type="entry name" value="PH-like_dom_sf"/>
</dbReference>
<dbReference type="FunFam" id="1.10.1540.10:FF:000001">
    <property type="entry name" value="neurobeachin isoform X1"/>
    <property type="match status" value="1"/>
</dbReference>
<dbReference type="InterPro" id="IPR050865">
    <property type="entry name" value="BEACH_Domain"/>
</dbReference>
<evidence type="ECO:0000313" key="7">
    <source>
        <dbReference type="Proteomes" id="UP000325440"/>
    </source>
</evidence>
<dbReference type="Pfam" id="PF00400">
    <property type="entry name" value="WD40"/>
    <property type="match status" value="4"/>
</dbReference>
<keyword evidence="1 3" id="KW-0853">WD repeat</keyword>
<dbReference type="PROSITE" id="PS50294">
    <property type="entry name" value="WD_REPEATS_REGION"/>
    <property type="match status" value="2"/>
</dbReference>
<evidence type="ECO:0000259" key="4">
    <source>
        <dbReference type="PROSITE" id="PS50197"/>
    </source>
</evidence>
<dbReference type="PROSITE" id="PS50197">
    <property type="entry name" value="BEACH"/>
    <property type="match status" value="1"/>
</dbReference>
<dbReference type="InterPro" id="IPR001680">
    <property type="entry name" value="WD40_rpt"/>
</dbReference>